<evidence type="ECO:0000256" key="3">
    <source>
        <dbReference type="SAM" id="Coils"/>
    </source>
</evidence>
<dbReference type="Pfam" id="PF05641">
    <property type="entry name" value="Agenet"/>
    <property type="match status" value="2"/>
</dbReference>
<protein>
    <recommendedName>
        <fullName evidence="5">Agenet domain-containing protein</fullName>
    </recommendedName>
</protein>
<accession>A0A8T0PQS2</accession>
<evidence type="ECO:0000256" key="1">
    <source>
        <dbReference type="ARBA" id="ARBA00022448"/>
    </source>
</evidence>
<keyword evidence="1" id="KW-0813">Transport</keyword>
<evidence type="ECO:0000259" key="5">
    <source>
        <dbReference type="SMART" id="SM00743"/>
    </source>
</evidence>
<dbReference type="PANTHER" id="PTHR31917">
    <property type="entry name" value="AGENET DOMAIN-CONTAINING PROTEIN-RELATED"/>
    <property type="match status" value="1"/>
</dbReference>
<feature type="domain" description="Agenet" evidence="5">
    <location>
        <begin position="132"/>
        <end position="192"/>
    </location>
</feature>
<evidence type="ECO:0000256" key="2">
    <source>
        <dbReference type="ARBA" id="ARBA00022604"/>
    </source>
</evidence>
<organism evidence="6 7">
    <name type="scientific">Panicum virgatum</name>
    <name type="common">Blackwell switchgrass</name>
    <dbReference type="NCBI Taxonomy" id="38727"/>
    <lineage>
        <taxon>Eukaryota</taxon>
        <taxon>Viridiplantae</taxon>
        <taxon>Streptophyta</taxon>
        <taxon>Embryophyta</taxon>
        <taxon>Tracheophyta</taxon>
        <taxon>Spermatophyta</taxon>
        <taxon>Magnoliopsida</taxon>
        <taxon>Liliopsida</taxon>
        <taxon>Poales</taxon>
        <taxon>Poaceae</taxon>
        <taxon>PACMAD clade</taxon>
        <taxon>Panicoideae</taxon>
        <taxon>Panicodae</taxon>
        <taxon>Paniceae</taxon>
        <taxon>Panicinae</taxon>
        <taxon>Panicum</taxon>
        <taxon>Panicum sect. Hiantes</taxon>
    </lineage>
</organism>
<feature type="domain" description="Agenet" evidence="5">
    <location>
        <begin position="286"/>
        <end position="344"/>
    </location>
</feature>
<keyword evidence="3" id="KW-0175">Coiled coil</keyword>
<feature type="coiled-coil region" evidence="3">
    <location>
        <begin position="906"/>
        <end position="944"/>
    </location>
</feature>
<gene>
    <name evidence="6" type="ORF">PVAP13_8KG242500</name>
</gene>
<feature type="domain" description="Agenet" evidence="5">
    <location>
        <begin position="211"/>
        <end position="281"/>
    </location>
</feature>
<dbReference type="InterPro" id="IPR007930">
    <property type="entry name" value="DUF724"/>
</dbReference>
<reference evidence="6" key="1">
    <citation type="submission" date="2020-05" db="EMBL/GenBank/DDBJ databases">
        <title>WGS assembly of Panicum virgatum.</title>
        <authorList>
            <person name="Lovell J.T."/>
            <person name="Jenkins J."/>
            <person name="Shu S."/>
            <person name="Juenger T.E."/>
            <person name="Schmutz J."/>
        </authorList>
    </citation>
    <scope>NUCLEOTIDE SEQUENCE</scope>
    <source>
        <strain evidence="6">AP13</strain>
    </source>
</reference>
<feature type="region of interest" description="Disordered" evidence="4">
    <location>
        <begin position="615"/>
        <end position="635"/>
    </location>
</feature>
<dbReference type="Pfam" id="PF05266">
    <property type="entry name" value="DUF724"/>
    <property type="match status" value="1"/>
</dbReference>
<evidence type="ECO:0000256" key="4">
    <source>
        <dbReference type="SAM" id="MobiDB-lite"/>
    </source>
</evidence>
<feature type="compositionally biased region" description="Low complexity" evidence="4">
    <location>
        <begin position="367"/>
        <end position="377"/>
    </location>
</feature>
<dbReference type="AlphaFoldDB" id="A0A8T0PQS2"/>
<comment type="caution">
    <text evidence="6">The sequence shown here is derived from an EMBL/GenBank/DDBJ whole genome shotgun (WGS) entry which is preliminary data.</text>
</comment>
<dbReference type="InterPro" id="IPR014002">
    <property type="entry name" value="Agenet_dom_plant"/>
</dbReference>
<dbReference type="OrthoDB" id="687110at2759"/>
<dbReference type="PANTHER" id="PTHR31917:SF74">
    <property type="entry name" value="EXPRESSED PROTEIN"/>
    <property type="match status" value="1"/>
</dbReference>
<dbReference type="SMART" id="SM00743">
    <property type="entry name" value="Agenet"/>
    <property type="match status" value="4"/>
</dbReference>
<proteinExistence type="predicted"/>
<dbReference type="EMBL" id="CM029051">
    <property type="protein sequence ID" value="KAG2562662.1"/>
    <property type="molecule type" value="Genomic_DNA"/>
</dbReference>
<sequence>MAATAAAGRRTPVARRRRRRGGERWTKPPRRSPQPAASPPAPGPGPDPPAPLPAGAEVEVRVDDTGFHGSWYEATVVSFAPARGPRTPARYTVAYAHLLSDDSGGVLEECFAPTHVRPRPPPPPEDPSSFPPRFRAGDIVEAFHKDGWWTGLVVAAPDSPDPGAVVTVAFPITREVIRFVPRDVRPRRDYVDGGWVPSRAAVAVRPRGAVRVYAVRDKVEVQRDRDEYGYSWFPATVARVVDDLSYVVEYFDLEEEGDGGQEKVTEYLHWSFIRPAVEHVPRESEFRLGPGAAVEAYCDGAWSPGVVRRVVGDGEFEVSIDGKKAELLVTQVVELLKPQYKWNGKQWKIVTVKKRANLRRRSMLGQSLSSPVHVSSSGDDYSHDLESSRTKKSRKELQHAVLAENSEHDSVFEIDTPLSALCESPERSHCGSQLSEKNSLQVISHGPVNSAPINGLCAPVQSTPQNGSIPNSTGEIVNNEEILSEMMDSDGHLNASGGEAHDMLSIAELRKKMASARRNSSVQPTQKKVLAVKSLKVVKKGISKSKGGKTHPIQELQGKNDASDNIQLKGNINFSSNGVVCGLSASVEGKTTKTLDRQVTRQINRGSSTKVLTNKKLAKRKWRREPSSPLSSLDVTSGVRLRGGKKVPGPMKDSPLAEQLDKTLENTLSVTEFSDQDMFPMIPPGFELMHDGKGVDIHGSLSEEEPASMINICQANINADACTDHATTQVTKSNHLMETSILSIDHPVQEAGRKVDERSTLPHVQNAGSSVLPVSQGHQLPFIKKSDMWHLVEASDVFKEVPQQPHFLPLREISPALREGTAFGLMLTFIELVKDVKKASIDQDIEWYEDKISTLCHFEENGFDVQFLRRTLTELLHIKSNRTSCLGEIHELKAQIAGKTASTSRINALLDENDRAVAELEQKLGRLRQESQKITKEKEREEVNLCRLKEAHSRRVESNSDFEQQFRNTLAQLNQKKLT</sequence>
<keyword evidence="7" id="KW-1185">Reference proteome</keyword>
<name>A0A8T0PQS2_PANVG</name>
<feature type="compositionally biased region" description="Basic residues" evidence="4">
    <location>
        <begin position="12"/>
        <end position="21"/>
    </location>
</feature>
<dbReference type="Proteomes" id="UP000823388">
    <property type="component" value="Chromosome 8K"/>
</dbReference>
<feature type="compositionally biased region" description="Basic and acidic residues" evidence="4">
    <location>
        <begin position="380"/>
        <end position="389"/>
    </location>
</feature>
<keyword evidence="2" id="KW-0341">Growth regulation</keyword>
<feature type="domain" description="Agenet" evidence="5">
    <location>
        <begin position="50"/>
        <end position="126"/>
    </location>
</feature>
<evidence type="ECO:0000313" key="7">
    <source>
        <dbReference type="Proteomes" id="UP000823388"/>
    </source>
</evidence>
<feature type="compositionally biased region" description="Low complexity" evidence="4">
    <location>
        <begin position="1"/>
        <end position="11"/>
    </location>
</feature>
<dbReference type="InterPro" id="IPR008395">
    <property type="entry name" value="Agenet-like_dom"/>
</dbReference>
<feature type="region of interest" description="Disordered" evidence="4">
    <location>
        <begin position="1"/>
        <end position="56"/>
    </location>
</feature>
<feature type="region of interest" description="Disordered" evidence="4">
    <location>
        <begin position="367"/>
        <end position="393"/>
    </location>
</feature>
<feature type="compositionally biased region" description="Pro residues" evidence="4">
    <location>
        <begin position="36"/>
        <end position="52"/>
    </location>
</feature>
<evidence type="ECO:0000313" key="6">
    <source>
        <dbReference type="EMBL" id="KAG2562662.1"/>
    </source>
</evidence>